<dbReference type="PANTHER" id="PTHR46797">
    <property type="entry name" value="HTH-TYPE TRANSCRIPTIONAL REGULATOR"/>
    <property type="match status" value="1"/>
</dbReference>
<dbReference type="Proteomes" id="UP000010367">
    <property type="component" value="Chromosome"/>
</dbReference>
<dbReference type="OrthoDB" id="9803379at2"/>
<keyword evidence="4" id="KW-1185">Reference proteome</keyword>
<dbReference type="GO" id="GO:0005829">
    <property type="term" value="C:cytosol"/>
    <property type="evidence" value="ECO:0007669"/>
    <property type="project" value="TreeGrafter"/>
</dbReference>
<dbReference type="Gene3D" id="1.10.260.40">
    <property type="entry name" value="lambda repressor-like DNA-binding domains"/>
    <property type="match status" value="1"/>
</dbReference>
<evidence type="ECO:0000256" key="1">
    <source>
        <dbReference type="ARBA" id="ARBA00023125"/>
    </source>
</evidence>
<dbReference type="InterPro" id="IPR010982">
    <property type="entry name" value="Lambda_DNA-bd_dom_sf"/>
</dbReference>
<protein>
    <submittedName>
        <fullName evidence="3">Putative transcriptional regulator</fullName>
    </submittedName>
</protein>
<evidence type="ECO:0000259" key="2">
    <source>
        <dbReference type="PROSITE" id="PS50943"/>
    </source>
</evidence>
<dbReference type="Pfam" id="PF01381">
    <property type="entry name" value="HTH_3"/>
    <property type="match status" value="1"/>
</dbReference>
<dbReference type="HOGENOM" id="CLU_066192_30_1_3"/>
<gene>
    <name evidence="3" type="ORF">Oscil6304_4863</name>
</gene>
<dbReference type="eggNOG" id="COG1396">
    <property type="taxonomic scope" value="Bacteria"/>
</dbReference>
<dbReference type="InterPro" id="IPR001387">
    <property type="entry name" value="Cro/C1-type_HTH"/>
</dbReference>
<dbReference type="SMART" id="SM00530">
    <property type="entry name" value="HTH_XRE"/>
    <property type="match status" value="1"/>
</dbReference>
<dbReference type="CDD" id="cd00093">
    <property type="entry name" value="HTH_XRE"/>
    <property type="match status" value="1"/>
</dbReference>
<keyword evidence="1" id="KW-0238">DNA-binding</keyword>
<proteinExistence type="predicted"/>
<evidence type="ECO:0000313" key="4">
    <source>
        <dbReference type="Proteomes" id="UP000010367"/>
    </source>
</evidence>
<dbReference type="InParanoid" id="K9TQV0"/>
<dbReference type="RefSeq" id="WP_015150986.1">
    <property type="nucleotide sequence ID" value="NC_019693.1"/>
</dbReference>
<dbReference type="PANTHER" id="PTHR46797:SF1">
    <property type="entry name" value="METHYLPHOSPHONATE SYNTHASE"/>
    <property type="match status" value="1"/>
</dbReference>
<dbReference type="PROSITE" id="PS50943">
    <property type="entry name" value="HTH_CROC1"/>
    <property type="match status" value="1"/>
</dbReference>
<accession>K9TQV0</accession>
<name>K9TQV0_9CYAN</name>
<reference evidence="3 4" key="1">
    <citation type="submission" date="2012-06" db="EMBL/GenBank/DDBJ databases">
        <title>Finished chromosome of genome of Oscillatoria acuminata PCC 6304.</title>
        <authorList>
            <consortium name="US DOE Joint Genome Institute"/>
            <person name="Gugger M."/>
            <person name="Coursin T."/>
            <person name="Rippka R."/>
            <person name="Tandeau De Marsac N."/>
            <person name="Huntemann M."/>
            <person name="Wei C.-L."/>
            <person name="Han J."/>
            <person name="Detter J.C."/>
            <person name="Han C."/>
            <person name="Tapia R."/>
            <person name="Davenport K."/>
            <person name="Daligault H."/>
            <person name="Erkkila T."/>
            <person name="Gu W."/>
            <person name="Munk A.C.C."/>
            <person name="Teshima H."/>
            <person name="Xu Y."/>
            <person name="Chain P."/>
            <person name="Chen A."/>
            <person name="Krypides N."/>
            <person name="Mavromatis K."/>
            <person name="Markowitz V."/>
            <person name="Szeto E."/>
            <person name="Ivanova N."/>
            <person name="Mikhailova N."/>
            <person name="Ovchinnikova G."/>
            <person name="Pagani I."/>
            <person name="Pati A."/>
            <person name="Goodwin L."/>
            <person name="Peters L."/>
            <person name="Pitluck S."/>
            <person name="Woyke T."/>
            <person name="Kerfeld C."/>
        </authorList>
    </citation>
    <scope>NUCLEOTIDE SEQUENCE [LARGE SCALE GENOMIC DNA]</scope>
    <source>
        <strain evidence="3 4">PCC 6304</strain>
    </source>
</reference>
<dbReference type="GO" id="GO:0003677">
    <property type="term" value="F:DNA binding"/>
    <property type="evidence" value="ECO:0007669"/>
    <property type="project" value="UniProtKB-KW"/>
</dbReference>
<sequence>MNKSVFTEKYTRFRRLLIEIRQSSKLTQVQVAQRLHKPQSFVSKYERGERRLDVVEFLEVAKALEVNPSELLTQLDRPTVEQGSTNMGEF</sequence>
<dbReference type="AlphaFoldDB" id="K9TQV0"/>
<dbReference type="KEGG" id="oac:Oscil6304_4863"/>
<dbReference type="EMBL" id="CP003607">
    <property type="protein sequence ID" value="AFY84369.1"/>
    <property type="molecule type" value="Genomic_DNA"/>
</dbReference>
<dbReference type="InterPro" id="IPR050807">
    <property type="entry name" value="TransReg_Diox_bact_type"/>
</dbReference>
<organism evidence="3 4">
    <name type="scientific">Oscillatoria acuminata PCC 6304</name>
    <dbReference type="NCBI Taxonomy" id="56110"/>
    <lineage>
        <taxon>Bacteria</taxon>
        <taxon>Bacillati</taxon>
        <taxon>Cyanobacteriota</taxon>
        <taxon>Cyanophyceae</taxon>
        <taxon>Oscillatoriophycideae</taxon>
        <taxon>Oscillatoriales</taxon>
        <taxon>Oscillatoriaceae</taxon>
        <taxon>Oscillatoria</taxon>
    </lineage>
</organism>
<evidence type="ECO:0000313" key="3">
    <source>
        <dbReference type="EMBL" id="AFY84369.1"/>
    </source>
</evidence>
<dbReference type="SUPFAM" id="SSF47413">
    <property type="entry name" value="lambda repressor-like DNA-binding domains"/>
    <property type="match status" value="1"/>
</dbReference>
<dbReference type="GO" id="GO:0003700">
    <property type="term" value="F:DNA-binding transcription factor activity"/>
    <property type="evidence" value="ECO:0007669"/>
    <property type="project" value="TreeGrafter"/>
</dbReference>
<feature type="domain" description="HTH cro/C1-type" evidence="2">
    <location>
        <begin position="17"/>
        <end position="71"/>
    </location>
</feature>